<dbReference type="Pfam" id="PF00484">
    <property type="entry name" value="Pro_CA"/>
    <property type="match status" value="1"/>
</dbReference>
<evidence type="ECO:0000313" key="10">
    <source>
        <dbReference type="Proteomes" id="UP000762676"/>
    </source>
</evidence>
<evidence type="ECO:0000256" key="6">
    <source>
        <dbReference type="ARBA" id="ARBA00048348"/>
    </source>
</evidence>
<reference evidence="9 10" key="1">
    <citation type="journal article" date="2021" name="Elife">
        <title>Chloroplast acquisition without the gene transfer in kleptoplastic sea slugs, Plakobranchus ocellatus.</title>
        <authorList>
            <person name="Maeda T."/>
            <person name="Takahashi S."/>
            <person name="Yoshida T."/>
            <person name="Shimamura S."/>
            <person name="Takaki Y."/>
            <person name="Nagai Y."/>
            <person name="Toyoda A."/>
            <person name="Suzuki Y."/>
            <person name="Arimoto A."/>
            <person name="Ishii H."/>
            <person name="Satoh N."/>
            <person name="Nishiyama T."/>
            <person name="Hasebe M."/>
            <person name="Maruyama T."/>
            <person name="Minagawa J."/>
            <person name="Obokata J."/>
            <person name="Shigenobu S."/>
        </authorList>
    </citation>
    <scope>NUCLEOTIDE SEQUENCE [LARGE SCALE GENOMIC DNA]</scope>
</reference>
<evidence type="ECO:0000256" key="7">
    <source>
        <dbReference type="PIRSR" id="PIRSR601765-1"/>
    </source>
</evidence>
<dbReference type="GO" id="GO:0008270">
    <property type="term" value="F:zinc ion binding"/>
    <property type="evidence" value="ECO:0007669"/>
    <property type="project" value="UniProtKB-UniRule"/>
</dbReference>
<sequence>MNKLLRGVLKFNSAIRKNYLAEIDKVSQEIVKPMTVFITCMDCRLDPLRFLQTQAGEVFVVRNPGNMVPLFDPSKPDNASAEGGGLELGCIMNGIGDVVVCGHSNCKAVNSLYSQRHVCHEAQDQEHTVDSPLKTWLSAHGLRTVQKFTKLFSEEEQLLSVEGKKILGGFKLNFGKEEFLCAVDPQNDFSIEDKLSQFHCLQQTSNVASYPILQPYIASGDVRVHAMWFDIFRAQMFMFSRTRGHFVAIEESSVDELREEAKS</sequence>
<dbReference type="Proteomes" id="UP000762676">
    <property type="component" value="Unassembled WGS sequence"/>
</dbReference>
<evidence type="ECO:0000256" key="5">
    <source>
        <dbReference type="ARBA" id="ARBA00023239"/>
    </source>
</evidence>
<keyword evidence="3 7" id="KW-0479">Metal-binding</keyword>
<organism evidence="9 10">
    <name type="scientific">Elysia marginata</name>
    <dbReference type="NCBI Taxonomy" id="1093978"/>
    <lineage>
        <taxon>Eukaryota</taxon>
        <taxon>Metazoa</taxon>
        <taxon>Spiralia</taxon>
        <taxon>Lophotrochozoa</taxon>
        <taxon>Mollusca</taxon>
        <taxon>Gastropoda</taxon>
        <taxon>Heterobranchia</taxon>
        <taxon>Euthyneura</taxon>
        <taxon>Panpulmonata</taxon>
        <taxon>Sacoglossa</taxon>
        <taxon>Placobranchoidea</taxon>
        <taxon>Plakobranchidae</taxon>
        <taxon>Elysia</taxon>
    </lineage>
</organism>
<dbReference type="EMBL" id="BMAT01008240">
    <property type="protein sequence ID" value="GFR80859.1"/>
    <property type="molecule type" value="Genomic_DNA"/>
</dbReference>
<keyword evidence="4 7" id="KW-0862">Zinc</keyword>
<evidence type="ECO:0000313" key="9">
    <source>
        <dbReference type="EMBL" id="GFR80859.1"/>
    </source>
</evidence>
<comment type="cofactor">
    <cofactor evidence="7">
        <name>Zn(2+)</name>
        <dbReference type="ChEBI" id="CHEBI:29105"/>
    </cofactor>
    <text evidence="7">Binds 1 zinc ion per subunit.</text>
</comment>
<comment type="function">
    <text evidence="8">Reversible hydration of carbon dioxide.</text>
</comment>
<dbReference type="Gene3D" id="3.40.1050.10">
    <property type="entry name" value="Carbonic anhydrase"/>
    <property type="match status" value="1"/>
</dbReference>
<evidence type="ECO:0000256" key="1">
    <source>
        <dbReference type="ARBA" id="ARBA00006217"/>
    </source>
</evidence>
<dbReference type="PANTHER" id="PTHR11002">
    <property type="entry name" value="CARBONIC ANHYDRASE"/>
    <property type="match status" value="1"/>
</dbReference>
<keyword evidence="10" id="KW-1185">Reference proteome</keyword>
<comment type="catalytic activity">
    <reaction evidence="6 8">
        <text>hydrogencarbonate + H(+) = CO2 + H2O</text>
        <dbReference type="Rhea" id="RHEA:10748"/>
        <dbReference type="ChEBI" id="CHEBI:15377"/>
        <dbReference type="ChEBI" id="CHEBI:15378"/>
        <dbReference type="ChEBI" id="CHEBI:16526"/>
        <dbReference type="ChEBI" id="CHEBI:17544"/>
        <dbReference type="EC" id="4.2.1.1"/>
    </reaction>
</comment>
<feature type="binding site" evidence="7">
    <location>
        <position position="40"/>
    </location>
    <ligand>
        <name>Zn(2+)</name>
        <dbReference type="ChEBI" id="CHEBI:29105"/>
    </ligand>
</feature>
<name>A0AAV4G6E6_9GAST</name>
<dbReference type="InterPro" id="IPR001765">
    <property type="entry name" value="Carbonic_anhydrase"/>
</dbReference>
<keyword evidence="5 8" id="KW-0456">Lyase</keyword>
<protein>
    <recommendedName>
        <fullName evidence="2 8">Carbonic anhydrase</fullName>
        <ecNumber evidence="2 8">4.2.1.1</ecNumber>
    </recommendedName>
    <alternativeName>
        <fullName evidence="8">Carbonate dehydratase</fullName>
    </alternativeName>
</protein>
<dbReference type="PANTHER" id="PTHR11002:SF76">
    <property type="entry name" value="CARBONIC ANHYDRASE"/>
    <property type="match status" value="1"/>
</dbReference>
<evidence type="ECO:0000256" key="2">
    <source>
        <dbReference type="ARBA" id="ARBA00012925"/>
    </source>
</evidence>
<dbReference type="SUPFAM" id="SSF53056">
    <property type="entry name" value="beta-carbonic anhydrase, cab"/>
    <property type="match status" value="1"/>
</dbReference>
<feature type="binding site" evidence="7">
    <location>
        <position position="106"/>
    </location>
    <ligand>
        <name>Zn(2+)</name>
        <dbReference type="ChEBI" id="CHEBI:29105"/>
    </ligand>
</feature>
<gene>
    <name evidence="9" type="ORF">ElyMa_004055400</name>
</gene>
<dbReference type="EC" id="4.2.1.1" evidence="2 8"/>
<comment type="similarity">
    <text evidence="1 8">Belongs to the beta-class carbonic anhydrase family.</text>
</comment>
<proteinExistence type="inferred from homology"/>
<comment type="caution">
    <text evidence="9">The sequence shown here is derived from an EMBL/GenBank/DDBJ whole genome shotgun (WGS) entry which is preliminary data.</text>
</comment>
<dbReference type="InterPro" id="IPR036874">
    <property type="entry name" value="Carbonic_anhydrase_sf"/>
</dbReference>
<dbReference type="GO" id="GO:0004089">
    <property type="term" value="F:carbonate dehydratase activity"/>
    <property type="evidence" value="ECO:0007669"/>
    <property type="project" value="UniProtKB-UniRule"/>
</dbReference>
<feature type="binding site" evidence="7">
    <location>
        <position position="103"/>
    </location>
    <ligand>
        <name>Zn(2+)</name>
        <dbReference type="ChEBI" id="CHEBI:29105"/>
    </ligand>
</feature>
<feature type="binding site" evidence="7">
    <location>
        <position position="42"/>
    </location>
    <ligand>
        <name>Zn(2+)</name>
        <dbReference type="ChEBI" id="CHEBI:29105"/>
    </ligand>
</feature>
<evidence type="ECO:0000256" key="8">
    <source>
        <dbReference type="RuleBase" id="RU003956"/>
    </source>
</evidence>
<evidence type="ECO:0000256" key="3">
    <source>
        <dbReference type="ARBA" id="ARBA00022723"/>
    </source>
</evidence>
<dbReference type="SMART" id="SM00947">
    <property type="entry name" value="Pro_CA"/>
    <property type="match status" value="1"/>
</dbReference>
<evidence type="ECO:0000256" key="4">
    <source>
        <dbReference type="ARBA" id="ARBA00022833"/>
    </source>
</evidence>
<accession>A0AAV4G6E6</accession>
<dbReference type="AlphaFoldDB" id="A0AAV4G6E6"/>